<dbReference type="InterPro" id="IPR052557">
    <property type="entry name" value="CAP/Cytokinesis_protein"/>
</dbReference>
<dbReference type="Ensembl" id="ENSSFOT00015029310.2">
    <property type="protein sequence ID" value="ENSSFOP00015028980.2"/>
    <property type="gene ID" value="ENSSFOG00015018599.2"/>
</dbReference>
<reference evidence="2" key="3">
    <citation type="submission" date="2025-09" db="UniProtKB">
        <authorList>
            <consortium name="Ensembl"/>
        </authorList>
    </citation>
    <scope>IDENTIFICATION</scope>
</reference>
<dbReference type="Proteomes" id="UP000694397">
    <property type="component" value="Chromosome 25"/>
</dbReference>
<dbReference type="OrthoDB" id="6129702at2759"/>
<sequence length="542" mass="61604">TPSLSKKFSFGKAYPWDESNLKSMLIDLNKFKQLDAYASKVTARSNVNALVQDLLKGTNSDMEKLRSIWMWVTHHIAYDVQGFHNPSQRSSSYDDVLRTGKAVCAGYSSLFQQMCRYLAGIECEVVSGHSKGFQYKPGMRFTGDGNHAWNAVRLDGKWHVLDSTWGAGSVDGSGYRFTFRYNEFYFLTHPALFVGDHFPLEGQWQLLKPQLSLKQFEDAMHRRSAFFNSGLVSVKPEASLINSDGKTTVTIKSSSPKLFMADLNESGNHSILTLRPDGMKLDVYPPEVGTHTLKIYCKDPESVKKEYDHVCEYEIRCKAVNKEMRFLGDLNNPVGPSWLLEQQGLHEPSQCEPMVRTTDGRCSFSFRVESHLDLMAMLNTGEFSMTDDQQRRHVFQSRKGERVEFRVQVPRAGLYQLCIFGKNKSSAGKYSYFCSYIISCTNLKVKWPVYPLKYTSWKEDYELVEPLAGVLPADREIQFKMKVPGVSRVSVKARDTHDLILGTDGFWSGSCRTTGCVDVNVMIQEKPADRSLSFILNYEVEN</sequence>
<dbReference type="GO" id="GO:0007517">
    <property type="term" value="P:muscle organ development"/>
    <property type="evidence" value="ECO:0007669"/>
    <property type="project" value="TreeGrafter"/>
</dbReference>
<dbReference type="SMART" id="SM00460">
    <property type="entry name" value="TGc"/>
    <property type="match status" value="1"/>
</dbReference>
<protein>
    <submittedName>
        <fullName evidence="2">Kyphoscoliosis peptidase</fullName>
    </submittedName>
</protein>
<evidence type="ECO:0000313" key="3">
    <source>
        <dbReference type="Proteomes" id="UP000694397"/>
    </source>
</evidence>
<dbReference type="GO" id="GO:0007528">
    <property type="term" value="P:neuromuscular junction development"/>
    <property type="evidence" value="ECO:0007669"/>
    <property type="project" value="TreeGrafter"/>
</dbReference>
<evidence type="ECO:0000259" key="1">
    <source>
        <dbReference type="SMART" id="SM00460"/>
    </source>
</evidence>
<evidence type="ECO:0000313" key="2">
    <source>
        <dbReference type="Ensembl" id="ENSSFOP00015028980.2"/>
    </source>
</evidence>
<dbReference type="GeneTree" id="ENSGT00390000002887"/>
<organism evidence="2 3">
    <name type="scientific">Scleropages formosus</name>
    <name type="common">Asian bonytongue</name>
    <name type="synonym">Osteoglossum formosum</name>
    <dbReference type="NCBI Taxonomy" id="113540"/>
    <lineage>
        <taxon>Eukaryota</taxon>
        <taxon>Metazoa</taxon>
        <taxon>Chordata</taxon>
        <taxon>Craniata</taxon>
        <taxon>Vertebrata</taxon>
        <taxon>Euteleostomi</taxon>
        <taxon>Actinopterygii</taxon>
        <taxon>Neopterygii</taxon>
        <taxon>Teleostei</taxon>
        <taxon>Osteoglossocephala</taxon>
        <taxon>Osteoglossomorpha</taxon>
        <taxon>Osteoglossiformes</taxon>
        <taxon>Osteoglossidae</taxon>
        <taxon>Scleropages</taxon>
    </lineage>
</organism>
<accession>A0A8C9S389</accession>
<reference evidence="2 3" key="1">
    <citation type="submission" date="2019-04" db="EMBL/GenBank/DDBJ databases">
        <authorList>
            <consortium name="Wellcome Sanger Institute Data Sharing"/>
        </authorList>
    </citation>
    <scope>NUCLEOTIDE SEQUENCE [LARGE SCALE GENOMIC DNA]</scope>
</reference>
<dbReference type="Gene3D" id="3.10.620.30">
    <property type="match status" value="1"/>
</dbReference>
<feature type="domain" description="Transglutaminase-like" evidence="1">
    <location>
        <begin position="96"/>
        <end position="165"/>
    </location>
</feature>
<dbReference type="Pfam" id="PF23265">
    <property type="entry name" value="Ig-like_KY"/>
    <property type="match status" value="2"/>
</dbReference>
<dbReference type="AlphaFoldDB" id="A0A8C9S389"/>
<dbReference type="Pfam" id="PF01841">
    <property type="entry name" value="Transglut_core"/>
    <property type="match status" value="1"/>
</dbReference>
<dbReference type="GO" id="GO:0005737">
    <property type="term" value="C:cytoplasm"/>
    <property type="evidence" value="ECO:0007669"/>
    <property type="project" value="TreeGrafter"/>
</dbReference>
<dbReference type="InterPro" id="IPR056564">
    <property type="entry name" value="Ig-like_KY"/>
</dbReference>
<dbReference type="PANTHER" id="PTHR46333:SF3">
    <property type="entry name" value="KYPHOSCOLIOSIS PEPTIDASE"/>
    <property type="match status" value="1"/>
</dbReference>
<reference evidence="2" key="2">
    <citation type="submission" date="2025-08" db="UniProtKB">
        <authorList>
            <consortium name="Ensembl"/>
        </authorList>
    </citation>
    <scope>IDENTIFICATION</scope>
</reference>
<dbReference type="PANTHER" id="PTHR46333">
    <property type="entry name" value="CYTOKINESIS PROTEIN 3"/>
    <property type="match status" value="1"/>
</dbReference>
<keyword evidence="3" id="KW-1185">Reference proteome</keyword>
<dbReference type="InterPro" id="IPR002931">
    <property type="entry name" value="Transglutaminase-like"/>
</dbReference>
<gene>
    <name evidence="2" type="primary">KY</name>
</gene>
<name>A0A8C9S389_SCLFO</name>
<dbReference type="SUPFAM" id="SSF54001">
    <property type="entry name" value="Cysteine proteinases"/>
    <property type="match status" value="1"/>
</dbReference>
<dbReference type="InterPro" id="IPR038765">
    <property type="entry name" value="Papain-like_cys_pep_sf"/>
</dbReference>
<proteinExistence type="predicted"/>